<accession>A0A6A6QQF7</accession>
<keyword evidence="5 7" id="KW-0408">Iron</keyword>
<reference evidence="8" key="1">
    <citation type="journal article" date="2020" name="Stud. Mycol.">
        <title>101 Dothideomycetes genomes: a test case for predicting lifestyles and emergence of pathogens.</title>
        <authorList>
            <person name="Haridas S."/>
            <person name="Albert R."/>
            <person name="Binder M."/>
            <person name="Bloem J."/>
            <person name="Labutti K."/>
            <person name="Salamov A."/>
            <person name="Andreopoulos B."/>
            <person name="Baker S."/>
            <person name="Barry K."/>
            <person name="Bills G."/>
            <person name="Bluhm B."/>
            <person name="Cannon C."/>
            <person name="Castanera R."/>
            <person name="Culley D."/>
            <person name="Daum C."/>
            <person name="Ezra D."/>
            <person name="Gonzalez J."/>
            <person name="Henrissat B."/>
            <person name="Kuo A."/>
            <person name="Liang C."/>
            <person name="Lipzen A."/>
            <person name="Lutzoni F."/>
            <person name="Magnuson J."/>
            <person name="Mondo S."/>
            <person name="Nolan M."/>
            <person name="Ohm R."/>
            <person name="Pangilinan J."/>
            <person name="Park H.-J."/>
            <person name="Ramirez L."/>
            <person name="Alfaro M."/>
            <person name="Sun H."/>
            <person name="Tritt A."/>
            <person name="Yoshinaga Y."/>
            <person name="Zwiers L.-H."/>
            <person name="Turgeon B."/>
            <person name="Goodwin S."/>
            <person name="Spatafora J."/>
            <person name="Crous P."/>
            <person name="Grigoriev I."/>
        </authorList>
    </citation>
    <scope>NUCLEOTIDE SEQUENCE</scope>
    <source>
        <strain evidence="8">CBS 269.34</strain>
    </source>
</reference>
<gene>
    <name evidence="8" type="ORF">BU16DRAFT_562039</name>
</gene>
<keyword evidence="3 7" id="KW-0479">Metal-binding</keyword>
<dbReference type="GO" id="GO:0004497">
    <property type="term" value="F:monooxygenase activity"/>
    <property type="evidence" value="ECO:0007669"/>
    <property type="project" value="UniProtKB-KW"/>
</dbReference>
<dbReference type="EMBL" id="MU004190">
    <property type="protein sequence ID" value="KAF2494379.1"/>
    <property type="molecule type" value="Genomic_DNA"/>
</dbReference>
<dbReference type="InterPro" id="IPR036396">
    <property type="entry name" value="Cyt_P450_sf"/>
</dbReference>
<dbReference type="GO" id="GO:0005506">
    <property type="term" value="F:iron ion binding"/>
    <property type="evidence" value="ECO:0007669"/>
    <property type="project" value="InterPro"/>
</dbReference>
<dbReference type="PANTHER" id="PTHR24305">
    <property type="entry name" value="CYTOCHROME P450"/>
    <property type="match status" value="1"/>
</dbReference>
<protein>
    <submittedName>
        <fullName evidence="8">Cytochrome P450</fullName>
    </submittedName>
</protein>
<dbReference type="InterPro" id="IPR050121">
    <property type="entry name" value="Cytochrome_P450_monoxygenase"/>
</dbReference>
<evidence type="ECO:0000313" key="8">
    <source>
        <dbReference type="EMBL" id="KAF2494379.1"/>
    </source>
</evidence>
<dbReference type="Gene3D" id="1.10.630.10">
    <property type="entry name" value="Cytochrome P450"/>
    <property type="match status" value="1"/>
</dbReference>
<name>A0A6A6QQF7_9PEZI</name>
<keyword evidence="6" id="KW-0503">Monooxygenase</keyword>
<sequence length="557" mass="63285">MDAFQKTTGGVVAALRESAKEMPPLNEYQLCAVIAALSTHALFQLHEFQPMDVLFAFSALNLGLRLFLDKQSTETGIVALQAQLNLIYFVSLFTSISIYRRFFHRTRRYPGPFLASITKWWAWGVVYKGEYHRTVRALHDSTKSDIVRVGPRELDICNVDFIAPIYGVGTKCKKGPWYEGTLMGSHHRFLQNEKPEPHIWKRRIWDAGFNSKSIREYEPHVLRVNDELLEKLRKLTKDGKPIDLGLYFAFFTWDIMGDLGFGETFDMINTGTANDAMNIVQGFTRFNSLVCTIPWCSTLFAWFPKDPKAEGLFTFAKERVKQRLPLGTTRDDVFTHLLREDRVSKRKYSDLELILESLMLTIGGSDTTSSSLATICYYLMAHPSKYAKLKDEIHSYDGPLTHLHLAKFPYLNAVIREALRLLPPIGSGMMHRETPPEGLTINGIHLPGNTTVGIGAYEIQRDARYYGKPDEFIPERWLGEGPEPFDRNAFLVFSYGPYSCVGKHLAYLELCDVIAGVVKNFDMEFAPGYDVGSYEMSIKDTVVSTRAHLPVILKARA</sequence>
<proteinExistence type="inferred from homology"/>
<keyword evidence="4" id="KW-0560">Oxidoreductase</keyword>
<dbReference type="Proteomes" id="UP000799750">
    <property type="component" value="Unassembled WGS sequence"/>
</dbReference>
<evidence type="ECO:0000256" key="1">
    <source>
        <dbReference type="ARBA" id="ARBA00001971"/>
    </source>
</evidence>
<keyword evidence="7" id="KW-0349">Heme</keyword>
<evidence type="ECO:0000256" key="5">
    <source>
        <dbReference type="ARBA" id="ARBA00023004"/>
    </source>
</evidence>
<dbReference type="Pfam" id="PF00067">
    <property type="entry name" value="p450"/>
    <property type="match status" value="1"/>
</dbReference>
<dbReference type="OrthoDB" id="6692864at2759"/>
<dbReference type="CDD" id="cd11061">
    <property type="entry name" value="CYP67-like"/>
    <property type="match status" value="1"/>
</dbReference>
<organism evidence="8 9">
    <name type="scientific">Lophium mytilinum</name>
    <dbReference type="NCBI Taxonomy" id="390894"/>
    <lineage>
        <taxon>Eukaryota</taxon>
        <taxon>Fungi</taxon>
        <taxon>Dikarya</taxon>
        <taxon>Ascomycota</taxon>
        <taxon>Pezizomycotina</taxon>
        <taxon>Dothideomycetes</taxon>
        <taxon>Pleosporomycetidae</taxon>
        <taxon>Mytilinidiales</taxon>
        <taxon>Mytilinidiaceae</taxon>
        <taxon>Lophium</taxon>
    </lineage>
</organism>
<dbReference type="PANTHER" id="PTHR24305:SF187">
    <property type="entry name" value="P450, PUTATIVE (EUROFUNG)-RELATED"/>
    <property type="match status" value="1"/>
</dbReference>
<comment type="cofactor">
    <cofactor evidence="1 7">
        <name>heme</name>
        <dbReference type="ChEBI" id="CHEBI:30413"/>
    </cofactor>
</comment>
<dbReference type="GO" id="GO:0020037">
    <property type="term" value="F:heme binding"/>
    <property type="evidence" value="ECO:0007669"/>
    <property type="project" value="InterPro"/>
</dbReference>
<evidence type="ECO:0000256" key="2">
    <source>
        <dbReference type="ARBA" id="ARBA00010617"/>
    </source>
</evidence>
<keyword evidence="9" id="KW-1185">Reference proteome</keyword>
<evidence type="ECO:0000256" key="4">
    <source>
        <dbReference type="ARBA" id="ARBA00023002"/>
    </source>
</evidence>
<dbReference type="AlphaFoldDB" id="A0A6A6QQF7"/>
<comment type="similarity">
    <text evidence="2">Belongs to the cytochrome P450 family.</text>
</comment>
<dbReference type="PRINTS" id="PR00463">
    <property type="entry name" value="EP450I"/>
</dbReference>
<evidence type="ECO:0000256" key="6">
    <source>
        <dbReference type="ARBA" id="ARBA00023033"/>
    </source>
</evidence>
<dbReference type="InterPro" id="IPR001128">
    <property type="entry name" value="Cyt_P450"/>
</dbReference>
<dbReference type="PRINTS" id="PR00385">
    <property type="entry name" value="P450"/>
</dbReference>
<feature type="binding site" description="axial binding residue" evidence="7">
    <location>
        <position position="500"/>
    </location>
    <ligand>
        <name>heme</name>
        <dbReference type="ChEBI" id="CHEBI:30413"/>
    </ligand>
    <ligandPart>
        <name>Fe</name>
        <dbReference type="ChEBI" id="CHEBI:18248"/>
    </ligandPart>
</feature>
<evidence type="ECO:0000256" key="7">
    <source>
        <dbReference type="PIRSR" id="PIRSR602401-1"/>
    </source>
</evidence>
<dbReference type="GO" id="GO:0016705">
    <property type="term" value="F:oxidoreductase activity, acting on paired donors, with incorporation or reduction of molecular oxygen"/>
    <property type="evidence" value="ECO:0007669"/>
    <property type="project" value="InterPro"/>
</dbReference>
<evidence type="ECO:0000256" key="3">
    <source>
        <dbReference type="ARBA" id="ARBA00022723"/>
    </source>
</evidence>
<dbReference type="SUPFAM" id="SSF48264">
    <property type="entry name" value="Cytochrome P450"/>
    <property type="match status" value="1"/>
</dbReference>
<dbReference type="InterPro" id="IPR002401">
    <property type="entry name" value="Cyt_P450_E_grp-I"/>
</dbReference>
<evidence type="ECO:0000313" key="9">
    <source>
        <dbReference type="Proteomes" id="UP000799750"/>
    </source>
</evidence>